<accession>A0A1B7NSF9</accession>
<dbReference type="SUPFAM" id="SSF49899">
    <property type="entry name" value="Concanavalin A-like lectins/glucanases"/>
    <property type="match status" value="1"/>
</dbReference>
<protein>
    <recommendedName>
        <fullName evidence="4">GH16 domain-containing protein</fullName>
    </recommendedName>
</protein>
<reference evidence="2 3" key="1">
    <citation type="submission" date="2015-07" db="EMBL/GenBank/DDBJ databases">
        <title>Emmonsia species relationships and genome sequence.</title>
        <authorList>
            <person name="Cuomo C.A."/>
            <person name="Schwartz I.S."/>
            <person name="Kenyon C."/>
            <person name="de Hoog G.S."/>
            <person name="Govender N.P."/>
            <person name="Botha A."/>
            <person name="Moreno L."/>
            <person name="de Vries M."/>
            <person name="Munoz J.F."/>
            <person name="Stielow J.B."/>
        </authorList>
    </citation>
    <scope>NUCLEOTIDE SEQUENCE [LARGE SCALE GENOMIC DNA]</scope>
    <source>
        <strain evidence="2 3">CBS 136260</strain>
    </source>
</reference>
<organism evidence="2 3">
    <name type="scientific">Emergomyces africanus</name>
    <dbReference type="NCBI Taxonomy" id="1955775"/>
    <lineage>
        <taxon>Eukaryota</taxon>
        <taxon>Fungi</taxon>
        <taxon>Dikarya</taxon>
        <taxon>Ascomycota</taxon>
        <taxon>Pezizomycotina</taxon>
        <taxon>Eurotiomycetes</taxon>
        <taxon>Eurotiomycetidae</taxon>
        <taxon>Onygenales</taxon>
        <taxon>Ajellomycetaceae</taxon>
        <taxon>Emergomyces</taxon>
    </lineage>
</organism>
<sequence>MDGNDRLVSGVHPSMLLQTSKRGVSGLFNYDMMKYFPRFAFFTILWLKAGAKEWLPGDTTEDGSDYLDKASDRCDCYVVSGPEPGYFQRYKFYDFRSVSPEKTWLPNSKITKRAQNKTGNPKKEFRKNLEETGFLDDWVIQDWSRPGSDLFPIPIRNYYENVFVLEDTTNNTTDTTYLTLRTQRLQNHSSTAEIETYSHDYFRCSLRVRLRLHAGRNGHLEDVDYEGEDRDGDGNDDRSEFDEEAIPSKGRNHSKLEPANFRLHPPPTGAVAGIFTYHSVNVESDIEILTADPPTHIHYSNQPDWDPLTDLMIPGASTIAELPVPWTSWATHRLDWFPTMTRWYLNNSLQDAKNYRVPDKPSMLALNLWSDGGEWSGNMTIGSTVLMGIEWIEVAYNTSKIDGLYTESNRTRRPRQFGASGKSHPEWILKDKIADEVKPRRGKPEYDSKFDGFDQNDDTDKKHLQCRVGCRVDDVETIGVPEILWDYS</sequence>
<comment type="caution">
    <text evidence="2">The sequence shown here is derived from an EMBL/GenBank/DDBJ whole genome shotgun (WGS) entry which is preliminary data.</text>
</comment>
<dbReference type="EMBL" id="LGUA01000917">
    <property type="protein sequence ID" value="OAX79722.1"/>
    <property type="molecule type" value="Genomic_DNA"/>
</dbReference>
<evidence type="ECO:0000256" key="1">
    <source>
        <dbReference type="SAM" id="MobiDB-lite"/>
    </source>
</evidence>
<evidence type="ECO:0000313" key="3">
    <source>
        <dbReference type="Proteomes" id="UP000091918"/>
    </source>
</evidence>
<dbReference type="PANTHER" id="PTHR38121:SF4">
    <property type="entry name" value="GH16 DOMAIN-CONTAINING PROTEIN-RELATED"/>
    <property type="match status" value="1"/>
</dbReference>
<dbReference type="Gene3D" id="2.60.120.200">
    <property type="match status" value="1"/>
</dbReference>
<dbReference type="AlphaFoldDB" id="A0A1B7NSF9"/>
<dbReference type="OrthoDB" id="4388755at2759"/>
<dbReference type="CDD" id="cd00413">
    <property type="entry name" value="Glyco_hydrolase_16"/>
    <property type="match status" value="1"/>
</dbReference>
<evidence type="ECO:0000313" key="2">
    <source>
        <dbReference type="EMBL" id="OAX79722.1"/>
    </source>
</evidence>
<gene>
    <name evidence="2" type="ORF">ACJ72_05958</name>
</gene>
<dbReference type="PANTHER" id="PTHR38121">
    <property type="entry name" value="GH16 DOMAIN-CONTAINING PROTEIN"/>
    <property type="match status" value="1"/>
</dbReference>
<keyword evidence="3" id="KW-1185">Reference proteome</keyword>
<feature type="region of interest" description="Disordered" evidence="1">
    <location>
        <begin position="222"/>
        <end position="260"/>
    </location>
</feature>
<dbReference type="InterPro" id="IPR013320">
    <property type="entry name" value="ConA-like_dom_sf"/>
</dbReference>
<evidence type="ECO:0008006" key="4">
    <source>
        <dbReference type="Google" id="ProtNLM"/>
    </source>
</evidence>
<dbReference type="Proteomes" id="UP000091918">
    <property type="component" value="Unassembled WGS sequence"/>
</dbReference>
<name>A0A1B7NSF9_9EURO</name>
<proteinExistence type="predicted"/>